<feature type="chain" id="PRO_5043539473" description="C-type lectin domain-containing protein" evidence="2">
    <location>
        <begin position="23"/>
        <end position="431"/>
    </location>
</feature>
<reference evidence="4 5" key="1">
    <citation type="submission" date="2024-05" db="EMBL/GenBank/DDBJ databases">
        <authorList>
            <person name="Wallberg A."/>
        </authorList>
    </citation>
    <scope>NUCLEOTIDE SEQUENCE [LARGE SCALE GENOMIC DNA]</scope>
</reference>
<accession>A0AAV2QKQ6</accession>
<organism evidence="4 5">
    <name type="scientific">Meganyctiphanes norvegica</name>
    <name type="common">Northern krill</name>
    <name type="synonym">Thysanopoda norvegica</name>
    <dbReference type="NCBI Taxonomy" id="48144"/>
    <lineage>
        <taxon>Eukaryota</taxon>
        <taxon>Metazoa</taxon>
        <taxon>Ecdysozoa</taxon>
        <taxon>Arthropoda</taxon>
        <taxon>Crustacea</taxon>
        <taxon>Multicrustacea</taxon>
        <taxon>Malacostraca</taxon>
        <taxon>Eumalacostraca</taxon>
        <taxon>Eucarida</taxon>
        <taxon>Euphausiacea</taxon>
        <taxon>Euphausiidae</taxon>
        <taxon>Meganyctiphanes</taxon>
    </lineage>
</organism>
<dbReference type="Proteomes" id="UP001497623">
    <property type="component" value="Unassembled WGS sequence"/>
</dbReference>
<dbReference type="PROSITE" id="PS50041">
    <property type="entry name" value="C_TYPE_LECTIN_2"/>
    <property type="match status" value="1"/>
</dbReference>
<keyword evidence="2" id="KW-0732">Signal</keyword>
<feature type="domain" description="C-type lectin" evidence="3">
    <location>
        <begin position="303"/>
        <end position="427"/>
    </location>
</feature>
<protein>
    <recommendedName>
        <fullName evidence="3">C-type lectin domain-containing protein</fullName>
    </recommendedName>
</protein>
<dbReference type="EMBL" id="CAXKWB010007237">
    <property type="protein sequence ID" value="CAL4086204.1"/>
    <property type="molecule type" value="Genomic_DNA"/>
</dbReference>
<keyword evidence="5" id="KW-1185">Reference proteome</keyword>
<dbReference type="CDD" id="cd00037">
    <property type="entry name" value="CLECT"/>
    <property type="match status" value="1"/>
</dbReference>
<dbReference type="SUPFAM" id="SSF56436">
    <property type="entry name" value="C-type lectin-like"/>
    <property type="match status" value="1"/>
</dbReference>
<evidence type="ECO:0000313" key="5">
    <source>
        <dbReference type="Proteomes" id="UP001497623"/>
    </source>
</evidence>
<comment type="caution">
    <text evidence="4">The sequence shown here is derived from an EMBL/GenBank/DDBJ whole genome shotgun (WGS) entry which is preliminary data.</text>
</comment>
<name>A0AAV2QKQ6_MEGNR</name>
<feature type="signal peptide" evidence="2">
    <location>
        <begin position="1"/>
        <end position="22"/>
    </location>
</feature>
<sequence length="431" mass="48213">MDWHWNAILLILCISHNDYVKACDDDFKKALLQEFENLLDNKLSSMNAQMNQINGRLATFESKLEVLDGIPGDINAGTDDLDGMSSEAQLAIDNLKKMQENLMNKFEVFDESINEIKSLSNNSLKELNNIKSSIEENLTRVENDISMILSDVKQVTVPINDMAGSIINIEQNIEYFKVPITELHFLEHQSNALLKGMKQAFKGPSNTNLLQDTHSMKGALLVLEENVSTKLESVGKNISTRLDKWDQETDSLNRPLLDVEGKLSIKLESIKKSISSTLENLVQQRIKSDKRLLSAIYQEIFCVSTKCFKLFKDVSRTWTDAKTKCEEAGLILAQVPDAIAIPLRKIVVEKFGSAESWLGAKGNGSMFVWQYSGSVLMANSSLFDDGKHNAGSDRCIELDAYSSGLSSYPTQPYDGNTCSSVLKTLCEIIWE</sequence>
<evidence type="ECO:0000256" key="1">
    <source>
        <dbReference type="SAM" id="Coils"/>
    </source>
</evidence>
<keyword evidence="1" id="KW-0175">Coiled coil</keyword>
<gene>
    <name evidence="4" type="ORF">MNOR_LOCUS12941</name>
</gene>
<dbReference type="Gene3D" id="3.10.100.10">
    <property type="entry name" value="Mannose-Binding Protein A, subunit A"/>
    <property type="match status" value="1"/>
</dbReference>
<proteinExistence type="predicted"/>
<evidence type="ECO:0000313" key="4">
    <source>
        <dbReference type="EMBL" id="CAL4086204.1"/>
    </source>
</evidence>
<evidence type="ECO:0000256" key="2">
    <source>
        <dbReference type="SAM" id="SignalP"/>
    </source>
</evidence>
<dbReference type="InterPro" id="IPR016187">
    <property type="entry name" value="CTDL_fold"/>
</dbReference>
<dbReference type="AlphaFoldDB" id="A0AAV2QKQ6"/>
<dbReference type="InterPro" id="IPR001304">
    <property type="entry name" value="C-type_lectin-like"/>
</dbReference>
<dbReference type="InterPro" id="IPR016186">
    <property type="entry name" value="C-type_lectin-like/link_sf"/>
</dbReference>
<feature type="coiled-coil region" evidence="1">
    <location>
        <begin position="81"/>
        <end position="144"/>
    </location>
</feature>
<evidence type="ECO:0000259" key="3">
    <source>
        <dbReference type="PROSITE" id="PS50041"/>
    </source>
</evidence>